<sequence length="461" mass="52528">MDNTAHNIQISTKAKPIRELLPELKGIISKDSMRTLMAAQPTPRRVDLKPLSFTEMRSVLMELKDDTTVKCTPAVNQNRKSRWNYSVKVPKTEPKHVTSKESSARKTPKLQPKPMTFTNPVTPKASKPVWNGKKSIVPDKNGVRISGVYRIPETPTNKSNSVYKNRKTLFNKENDVRKVKMESNFRKPLQTIPDAPLSNISSTSSCDTSFLQTEKKIQDLISKTEAKPFKEAGPTLEDIEEVSPILSTPPKECTRHEDFLFNNNDTEIIPPVNSIICFDVVNQSNLNCMQLNDLLKLREQNEGKIKIMEQYLKTMTEQQKYIDKIIKEKKIDSDINRKFENKEYLCENKLDNSESVTKSNTTAIPCSVIKSPSKSPTYKIPRKNLCLRKKVFHKSMPNISNGTQSPNKDNDNKALSIYMKMKEQMIFLNTPIKSKNVEAPNTPAVTSQNLQMQLDKLYNCS</sequence>
<dbReference type="AlphaFoldDB" id="A0AAJ7EK55"/>
<accession>A0AAJ7EK55</accession>
<evidence type="ECO:0000313" key="2">
    <source>
        <dbReference type="RefSeq" id="XP_013180424.1"/>
    </source>
</evidence>
<organism evidence="2">
    <name type="scientific">Papilio xuthus</name>
    <name type="common">Asian swallowtail butterfly</name>
    <dbReference type="NCBI Taxonomy" id="66420"/>
    <lineage>
        <taxon>Eukaryota</taxon>
        <taxon>Metazoa</taxon>
        <taxon>Ecdysozoa</taxon>
        <taxon>Arthropoda</taxon>
        <taxon>Hexapoda</taxon>
        <taxon>Insecta</taxon>
        <taxon>Pterygota</taxon>
        <taxon>Neoptera</taxon>
        <taxon>Endopterygota</taxon>
        <taxon>Lepidoptera</taxon>
        <taxon>Glossata</taxon>
        <taxon>Ditrysia</taxon>
        <taxon>Papilionoidea</taxon>
        <taxon>Papilionidae</taxon>
        <taxon>Papilioninae</taxon>
        <taxon>Papilio</taxon>
    </lineage>
</organism>
<name>A0AAJ7EK55_PAPXU</name>
<dbReference type="KEGG" id="pxu:106127030"/>
<reference evidence="2" key="1">
    <citation type="submission" date="2025-08" db="UniProtKB">
        <authorList>
            <consortium name="RefSeq"/>
        </authorList>
    </citation>
    <scope>IDENTIFICATION</scope>
</reference>
<gene>
    <name evidence="2" type="primary">LOC106127030</name>
</gene>
<dbReference type="GeneID" id="106127030"/>
<proteinExistence type="predicted"/>
<protein>
    <submittedName>
        <fullName evidence="2">Uncharacterized protein LOC106127030</fullName>
    </submittedName>
</protein>
<feature type="compositionally biased region" description="Basic and acidic residues" evidence="1">
    <location>
        <begin position="90"/>
        <end position="104"/>
    </location>
</feature>
<feature type="region of interest" description="Disordered" evidence="1">
    <location>
        <begin position="90"/>
        <end position="133"/>
    </location>
</feature>
<dbReference type="Proteomes" id="UP000694872">
    <property type="component" value="Unplaced"/>
</dbReference>
<evidence type="ECO:0000256" key="1">
    <source>
        <dbReference type="SAM" id="MobiDB-lite"/>
    </source>
</evidence>
<dbReference type="RefSeq" id="XP_013180424.1">
    <property type="nucleotide sequence ID" value="XM_013324970.1"/>
</dbReference>